<evidence type="ECO:0000259" key="2">
    <source>
        <dbReference type="Pfam" id="PF13439"/>
    </source>
</evidence>
<dbReference type="Pfam" id="PF00534">
    <property type="entry name" value="Glycos_transf_1"/>
    <property type="match status" value="1"/>
</dbReference>
<name>A0ABR7J807_9FLAO</name>
<dbReference type="InterPro" id="IPR001296">
    <property type="entry name" value="Glyco_trans_1"/>
</dbReference>
<accession>A0ABR7J807</accession>
<evidence type="ECO:0000259" key="1">
    <source>
        <dbReference type="Pfam" id="PF00534"/>
    </source>
</evidence>
<gene>
    <name evidence="3" type="ORF">H8R23_08605</name>
</gene>
<dbReference type="Pfam" id="PF13439">
    <property type="entry name" value="Glyco_transf_4"/>
    <property type="match status" value="1"/>
</dbReference>
<dbReference type="PANTHER" id="PTHR12526">
    <property type="entry name" value="GLYCOSYLTRANSFERASE"/>
    <property type="match status" value="1"/>
</dbReference>
<protein>
    <submittedName>
        <fullName evidence="3">Glycosyltransferase family 4 protein</fullName>
    </submittedName>
</protein>
<dbReference type="SUPFAM" id="SSF53756">
    <property type="entry name" value="UDP-Glycosyltransferase/glycogen phosphorylase"/>
    <property type="match status" value="1"/>
</dbReference>
<comment type="caution">
    <text evidence="3">The sequence shown here is derived from an EMBL/GenBank/DDBJ whole genome shotgun (WGS) entry which is preliminary data.</text>
</comment>
<dbReference type="PANTHER" id="PTHR12526:SF630">
    <property type="entry name" value="GLYCOSYLTRANSFERASE"/>
    <property type="match status" value="1"/>
</dbReference>
<dbReference type="Gene3D" id="3.40.50.2000">
    <property type="entry name" value="Glycogen Phosphorylase B"/>
    <property type="match status" value="2"/>
</dbReference>
<evidence type="ECO:0000313" key="4">
    <source>
        <dbReference type="Proteomes" id="UP000629963"/>
    </source>
</evidence>
<reference evidence="3 4" key="1">
    <citation type="submission" date="2020-08" db="EMBL/GenBank/DDBJ databases">
        <title>Description of novel Flavobacterium F-380 isolate.</title>
        <authorList>
            <person name="Saticioglu I.B."/>
            <person name="Duman M."/>
            <person name="Altun S."/>
        </authorList>
    </citation>
    <scope>NUCLEOTIDE SEQUENCE [LARGE SCALE GENOMIC DNA]</scope>
    <source>
        <strain evidence="3 4">F-380</strain>
    </source>
</reference>
<feature type="domain" description="Glycosyltransferase subfamily 4-like N-terminal" evidence="2">
    <location>
        <begin position="14"/>
        <end position="153"/>
    </location>
</feature>
<proteinExistence type="predicted"/>
<dbReference type="InterPro" id="IPR028098">
    <property type="entry name" value="Glyco_trans_4-like_N"/>
</dbReference>
<feature type="domain" description="Glycosyl transferase family 1" evidence="1">
    <location>
        <begin position="186"/>
        <end position="346"/>
    </location>
</feature>
<organism evidence="3 4">
    <name type="scientific">Flavobacterium kayseriense</name>
    <dbReference type="NCBI Taxonomy" id="2764714"/>
    <lineage>
        <taxon>Bacteria</taxon>
        <taxon>Pseudomonadati</taxon>
        <taxon>Bacteroidota</taxon>
        <taxon>Flavobacteriia</taxon>
        <taxon>Flavobacteriales</taxon>
        <taxon>Flavobacteriaceae</taxon>
        <taxon>Flavobacterium</taxon>
    </lineage>
</organism>
<dbReference type="Proteomes" id="UP000629963">
    <property type="component" value="Unassembled WGS sequence"/>
</dbReference>
<keyword evidence="4" id="KW-1185">Reference proteome</keyword>
<dbReference type="RefSeq" id="WP_187010044.1">
    <property type="nucleotide sequence ID" value="NZ_JACRUI010000002.1"/>
</dbReference>
<sequence>MRILYCTNQLYIHGGIERILSQKINHLLDEGHEIFLTTFEQCDRPDVYPLDHKLSRFDLQIKYQTGYSYFHPKNLSKVIKHFFRLRQLIKKIKPDLIISISYTPDQFFLPFLSRSIPKVKELHSSGVVVGISGKEGRQSIKGKLTSVFKKYNALVVLNKDEIPYFSGCNTFVIPNFTDFEPSSDSLELKEKTVIAAGRIAPVKQFHELIYIWKMIHLDFPDWKFKLFGDGDEKLTAELENLIHSLDLSDSFLLLPSINNLEQEMEKASIYAMTSQTECFPMVLLEAKASAIPIVSYDCPYGPRNIIKNDLDGYLIAPNDRVSFVYKLTELMRNSTLRTTMALNAKKNVSDFSKEKVMMQWNNLFTQIK</sequence>
<dbReference type="CDD" id="cd03820">
    <property type="entry name" value="GT4_AmsD-like"/>
    <property type="match status" value="1"/>
</dbReference>
<evidence type="ECO:0000313" key="3">
    <source>
        <dbReference type="EMBL" id="MBC5841464.1"/>
    </source>
</evidence>
<dbReference type="EMBL" id="JACRUJ010000002">
    <property type="protein sequence ID" value="MBC5841464.1"/>
    <property type="molecule type" value="Genomic_DNA"/>
</dbReference>